<dbReference type="Gene3D" id="3.40.800.10">
    <property type="entry name" value="Ureohydrolase domain"/>
    <property type="match status" value="1"/>
</dbReference>
<dbReference type="GO" id="GO:0019557">
    <property type="term" value="P:L-histidine catabolic process to glutamate and formate"/>
    <property type="evidence" value="ECO:0007669"/>
    <property type="project" value="UniProtKB-UniPathway"/>
</dbReference>
<feature type="binding site" evidence="5">
    <location>
        <position position="243"/>
    </location>
    <ligand>
        <name>Mn(2+)</name>
        <dbReference type="ChEBI" id="CHEBI:29035"/>
        <label>2</label>
    </ligand>
</feature>
<evidence type="ECO:0000313" key="10">
    <source>
        <dbReference type="Proteomes" id="UP000036406"/>
    </source>
</evidence>
<dbReference type="InterPro" id="IPR006035">
    <property type="entry name" value="Ureohydrolase"/>
</dbReference>
<comment type="pathway">
    <text evidence="5">Amino-acid degradation; L-histidine degradation into L-glutamate; L-glutamate from N-formimidoyl-L-glutamate (hydrolase route): step 1/1.</text>
</comment>
<dbReference type="HAMAP" id="MF_00737">
    <property type="entry name" value="Formimidoylglutam"/>
    <property type="match status" value="1"/>
</dbReference>
<dbReference type="PANTHER" id="PTHR11358">
    <property type="entry name" value="ARGINASE/AGMATINASE"/>
    <property type="match status" value="1"/>
</dbReference>
<evidence type="ECO:0000256" key="4">
    <source>
        <dbReference type="ARBA" id="ARBA00023211"/>
    </source>
</evidence>
<dbReference type="GO" id="GO:0008783">
    <property type="term" value="F:agmatinase activity"/>
    <property type="evidence" value="ECO:0007669"/>
    <property type="project" value="TreeGrafter"/>
</dbReference>
<comment type="function">
    <text evidence="5">Catalyzes the conversion of N-formimidoyl-L-glutamate to L-glutamate and formamide.</text>
</comment>
<comment type="similarity">
    <text evidence="5 7">Belongs to the arginase family.</text>
</comment>
<dbReference type="GO" id="GO:0019556">
    <property type="term" value="P:L-histidine catabolic process to glutamate and formamide"/>
    <property type="evidence" value="ECO:0007669"/>
    <property type="project" value="UniProtKB-UniRule"/>
</dbReference>
<gene>
    <name evidence="5" type="primary">hutG</name>
    <name evidence="9" type="ORF">ABA45_09870</name>
</gene>
<dbReference type="PATRIC" id="fig|330734.3.peg.2076"/>
<dbReference type="RefSeq" id="WP_048385750.1">
    <property type="nucleotide sequence ID" value="NZ_CP011494.1"/>
</dbReference>
<comment type="catalytic activity">
    <reaction evidence="5">
        <text>N-formimidoyl-L-glutamate + H2O = formamide + L-glutamate</text>
        <dbReference type="Rhea" id="RHEA:22492"/>
        <dbReference type="ChEBI" id="CHEBI:15377"/>
        <dbReference type="ChEBI" id="CHEBI:16397"/>
        <dbReference type="ChEBI" id="CHEBI:29985"/>
        <dbReference type="ChEBI" id="CHEBI:58928"/>
        <dbReference type="EC" id="3.5.3.8"/>
    </reaction>
</comment>
<dbReference type="STRING" id="330734.ABA45_09870"/>
<feature type="binding site" evidence="5">
    <location>
        <position position="156"/>
    </location>
    <ligand>
        <name>Mn(2+)</name>
        <dbReference type="ChEBI" id="CHEBI:29035"/>
        <label>1</label>
    </ligand>
</feature>
<keyword evidence="3 5" id="KW-0369">Histidine metabolism</keyword>
<dbReference type="GO" id="GO:0050415">
    <property type="term" value="F:formimidoylglutamase activity"/>
    <property type="evidence" value="ECO:0007669"/>
    <property type="project" value="UniProtKB-UniRule"/>
</dbReference>
<dbReference type="AlphaFoldDB" id="A0A0H4I4P5"/>
<dbReference type="PANTHER" id="PTHR11358:SF35">
    <property type="entry name" value="FORMIMIDOYLGLUTAMASE"/>
    <property type="match status" value="1"/>
</dbReference>
<comment type="cofactor">
    <cofactor evidence="5">
        <name>Mn(2+)</name>
        <dbReference type="ChEBI" id="CHEBI:29035"/>
    </cofactor>
    <text evidence="5">Binds 2 manganese ions per subunit.</text>
</comment>
<keyword evidence="4 5" id="KW-0464">Manganese</keyword>
<dbReference type="UniPathway" id="UPA00379">
    <property type="reaction ID" value="UER00552"/>
</dbReference>
<evidence type="ECO:0000313" key="9">
    <source>
        <dbReference type="EMBL" id="AKO52675.1"/>
    </source>
</evidence>
<evidence type="ECO:0000256" key="5">
    <source>
        <dbReference type="HAMAP-Rule" id="MF_00737"/>
    </source>
</evidence>
<feature type="compositionally biased region" description="Basic and acidic residues" evidence="8">
    <location>
        <begin position="12"/>
        <end position="22"/>
    </location>
</feature>
<feature type="binding site" evidence="5">
    <location>
        <position position="152"/>
    </location>
    <ligand>
        <name>Mn(2+)</name>
        <dbReference type="ChEBI" id="CHEBI:29035"/>
        <label>1</label>
    </ligand>
</feature>
<proteinExistence type="inferred from homology"/>
<protein>
    <recommendedName>
        <fullName evidence="5 6">Formimidoylglutamase</fullName>
        <ecNumber evidence="5 6">3.5.3.8</ecNumber>
    </recommendedName>
    <alternativeName>
        <fullName evidence="5">Formiminoglutamase</fullName>
    </alternativeName>
    <alternativeName>
        <fullName evidence="5">Formiminoglutamate hydrolase</fullName>
    </alternativeName>
</protein>
<evidence type="ECO:0000256" key="8">
    <source>
        <dbReference type="SAM" id="MobiDB-lite"/>
    </source>
</evidence>
<organism evidence="9 10">
    <name type="scientific">Marinobacter psychrophilus</name>
    <dbReference type="NCBI Taxonomy" id="330734"/>
    <lineage>
        <taxon>Bacteria</taxon>
        <taxon>Pseudomonadati</taxon>
        <taxon>Pseudomonadota</taxon>
        <taxon>Gammaproteobacteria</taxon>
        <taxon>Pseudomonadales</taxon>
        <taxon>Marinobacteraceae</taxon>
        <taxon>Marinobacter</taxon>
    </lineage>
</organism>
<feature type="binding site" evidence="5">
    <location>
        <position position="152"/>
    </location>
    <ligand>
        <name>Mn(2+)</name>
        <dbReference type="ChEBI" id="CHEBI:29035"/>
        <label>2</label>
    </ligand>
</feature>
<dbReference type="Pfam" id="PF00491">
    <property type="entry name" value="Arginase"/>
    <property type="match status" value="1"/>
</dbReference>
<dbReference type="NCBIfam" id="TIGR01227">
    <property type="entry name" value="hutG"/>
    <property type="match status" value="1"/>
</dbReference>
<dbReference type="KEGG" id="mpq:ABA45_09870"/>
<dbReference type="InterPro" id="IPR005923">
    <property type="entry name" value="HutG"/>
</dbReference>
<evidence type="ECO:0000256" key="6">
    <source>
        <dbReference type="NCBIfam" id="TIGR01227"/>
    </source>
</evidence>
<feature type="binding site" evidence="5">
    <location>
        <position position="154"/>
    </location>
    <ligand>
        <name>Mn(2+)</name>
        <dbReference type="ChEBI" id="CHEBI:29035"/>
        <label>2</label>
    </ligand>
</feature>
<feature type="binding site" evidence="5">
    <location>
        <position position="243"/>
    </location>
    <ligand>
        <name>Mn(2+)</name>
        <dbReference type="ChEBI" id="CHEBI:29035"/>
        <label>1</label>
    </ligand>
</feature>
<evidence type="ECO:0000256" key="2">
    <source>
        <dbReference type="ARBA" id="ARBA00022801"/>
    </source>
</evidence>
<dbReference type="CDD" id="cd09988">
    <property type="entry name" value="Formimidoylglutamase"/>
    <property type="match status" value="1"/>
</dbReference>
<keyword evidence="2 5" id="KW-0378">Hydrolase</keyword>
<dbReference type="EC" id="3.5.3.8" evidence="5 6"/>
<evidence type="ECO:0000256" key="1">
    <source>
        <dbReference type="ARBA" id="ARBA00022723"/>
    </source>
</evidence>
<evidence type="ECO:0000256" key="3">
    <source>
        <dbReference type="ARBA" id="ARBA00022808"/>
    </source>
</evidence>
<feature type="region of interest" description="Disordered" evidence="8">
    <location>
        <begin position="1"/>
        <end position="22"/>
    </location>
</feature>
<sequence length="322" mass="35032">MTSFIEASDWQGRSDPEDGDESIRWHQRVVTRAGADKQAQSGLIGFASDAGVARNKGRIGAAQGPFVLRDQLRNLAWHGGNRQVVDFGTVTVDEGRLEAGQTALATAVSRALPKVSRLLVVGGGHETAWGTFRGLVQAFDPAATRIGIINLDAHFDLRKVGEQGPSSGTPFYQMAEQLGADNFHYCCLGVSRTSNTSALFQRADDLGVSYMEDWQMQPDRMSDIKQRLRTFCQNLDLIYLTIDLDVLPHYQAPGVSAPAARGVPLVVVEEIIDEILSIVPSLRQGMPVVEMCELNPIYDVSGMTARTAALLANTLLCSRTLT</sequence>
<accession>A0A0H4I4P5</accession>
<dbReference type="SUPFAM" id="SSF52768">
    <property type="entry name" value="Arginase/deacetylase"/>
    <property type="match status" value="1"/>
</dbReference>
<dbReference type="Proteomes" id="UP000036406">
    <property type="component" value="Chromosome"/>
</dbReference>
<dbReference type="GO" id="GO:0030145">
    <property type="term" value="F:manganese ion binding"/>
    <property type="evidence" value="ECO:0007669"/>
    <property type="project" value="UniProtKB-UniRule"/>
</dbReference>
<feature type="binding site" evidence="5">
    <location>
        <position position="245"/>
    </location>
    <ligand>
        <name>Mn(2+)</name>
        <dbReference type="ChEBI" id="CHEBI:29035"/>
        <label>2</label>
    </ligand>
</feature>
<evidence type="ECO:0000256" key="7">
    <source>
        <dbReference type="PROSITE-ProRule" id="PRU00742"/>
    </source>
</evidence>
<dbReference type="GO" id="GO:0033389">
    <property type="term" value="P:putrescine biosynthetic process from arginine, via agmatine"/>
    <property type="evidence" value="ECO:0007669"/>
    <property type="project" value="TreeGrafter"/>
</dbReference>
<keyword evidence="1 5" id="KW-0479">Metal-binding</keyword>
<dbReference type="EMBL" id="CP011494">
    <property type="protein sequence ID" value="AKO52675.1"/>
    <property type="molecule type" value="Genomic_DNA"/>
</dbReference>
<name>A0A0H4I4P5_9GAMM</name>
<dbReference type="InterPro" id="IPR023696">
    <property type="entry name" value="Ureohydrolase_dom_sf"/>
</dbReference>
<reference evidence="9 10" key="1">
    <citation type="submission" date="2015-05" db="EMBL/GenBank/DDBJ databases">
        <title>Complete genome of Marinobacter psychrophilus strain 20041T isolated from sea-ice of the Canadian Basin.</title>
        <authorList>
            <person name="Song L."/>
            <person name="Ren L."/>
            <person name="Yu Y."/>
            <person name="Wang X."/>
        </authorList>
    </citation>
    <scope>NUCLEOTIDE SEQUENCE [LARGE SCALE GENOMIC DNA]</scope>
    <source>
        <strain evidence="9 10">20041</strain>
    </source>
</reference>
<feature type="binding site" evidence="5">
    <location>
        <position position="125"/>
    </location>
    <ligand>
        <name>Mn(2+)</name>
        <dbReference type="ChEBI" id="CHEBI:29035"/>
        <label>1</label>
    </ligand>
</feature>
<dbReference type="PROSITE" id="PS51409">
    <property type="entry name" value="ARGINASE_2"/>
    <property type="match status" value="1"/>
</dbReference>
<keyword evidence="10" id="KW-1185">Reference proteome</keyword>